<protein>
    <submittedName>
        <fullName evidence="9">PriB</fullName>
    </submittedName>
</protein>
<keyword evidence="6" id="KW-0539">Nucleus</keyword>
<keyword evidence="2" id="KW-0479">Metal-binding</keyword>
<dbReference type="PANTHER" id="PTHR31845:SF19">
    <property type="entry name" value="TRANSCRIPTION FACTOR DOMAIN-CONTAINING PROTEIN"/>
    <property type="match status" value="1"/>
</dbReference>
<dbReference type="InterPro" id="IPR007219">
    <property type="entry name" value="XnlR_reg_dom"/>
</dbReference>
<dbReference type="SUPFAM" id="SSF57701">
    <property type="entry name" value="Zn2/Cys6 DNA-binding domain"/>
    <property type="match status" value="1"/>
</dbReference>
<dbReference type="GO" id="GO:0000976">
    <property type="term" value="F:transcription cis-regulatory region binding"/>
    <property type="evidence" value="ECO:0007669"/>
    <property type="project" value="TreeGrafter"/>
</dbReference>
<dbReference type="InParanoid" id="A0A286UV31"/>
<dbReference type="InterPro" id="IPR036864">
    <property type="entry name" value="Zn2-C6_fun-type_DNA-bd_sf"/>
</dbReference>
<keyword evidence="3" id="KW-0805">Transcription regulation</keyword>
<dbReference type="GO" id="GO:0005634">
    <property type="term" value="C:nucleus"/>
    <property type="evidence" value="ECO:0007669"/>
    <property type="project" value="UniProtKB-SubCell"/>
</dbReference>
<dbReference type="InterPro" id="IPR051089">
    <property type="entry name" value="prtT"/>
</dbReference>
<sequence>MEVNAPAHLGDPAPPKPSKPPVIRGARACTICRAAKMKCVGSDDGQQPCLRCRRSNTECIFEKHRRGRKPGSKLSEASKMLRRLEKGLNTAKAKQQASENPTSESRLTGLGDAHMRLVQLSQADPSQYRSDANGRRAHFGGSDPYHPQLSGSSSVDEDENDGEPNEEGVYPAKLIKKERQRNSFFGTVLGPSGSGRSAGENGYPAIAANNLERSSYLSEVPQQISSTSIMDSVDDPVQHGLMDEATAENIIDLVLIRLNPFINLFDPELHSASYIRRKSAFLYTTLLMAGSKFFKSQLYTRCRDLAERHAVKAFAEQHKSVEVVQAFMCLTYWKEPDNTRTWTYIGYACRMAVELGLNRYVQRPPDSETNLQRLERRNRERTYLVLFVHDRSLSMQTGRLWMLPEDELVIESYAWHDQVAPGNAIRPEDVIVCAFVALRLIATETTKLFEFQKGSINNAQLDNFDFLLNACNSKLASWSTQWSTEMKRASGAPFHHSFLEFFQSYVGLFLNSFGIHAYMSNSSTPSPSLQALTTCFTNASRCLEIVVKEFARVQMLQYGQESTTTMTAYCAVMLLRLLRKSNMKADEASTTNVLSLILSVSDAYKEAGTMMPSSSSCAAHARFLRTLVEREELRARQSSREMDNIDPSLQQYPPYTHPSGNSTHNTPVHLLPNGTPSSAENTFTYHPQYAPTPQTLLSPQSGKSNESSSPENVFVAENFPAQSQADNIYYDNMCRELGMSQGVDLIHGSSAFYPRLPAQQTYQMMGH</sequence>
<evidence type="ECO:0000256" key="6">
    <source>
        <dbReference type="ARBA" id="ARBA00023242"/>
    </source>
</evidence>
<evidence type="ECO:0000256" key="2">
    <source>
        <dbReference type="ARBA" id="ARBA00022723"/>
    </source>
</evidence>
<evidence type="ECO:0000256" key="7">
    <source>
        <dbReference type="SAM" id="MobiDB-lite"/>
    </source>
</evidence>
<evidence type="ECO:0000313" key="9">
    <source>
        <dbReference type="EMBL" id="PAV23466.1"/>
    </source>
</evidence>
<proteinExistence type="predicted"/>
<evidence type="ECO:0000256" key="5">
    <source>
        <dbReference type="ARBA" id="ARBA00023163"/>
    </source>
</evidence>
<feature type="region of interest" description="Disordered" evidence="7">
    <location>
        <begin position="88"/>
        <end position="107"/>
    </location>
</feature>
<dbReference type="AlphaFoldDB" id="A0A286UV31"/>
<keyword evidence="5" id="KW-0804">Transcription</keyword>
<dbReference type="GO" id="GO:0006351">
    <property type="term" value="P:DNA-templated transcription"/>
    <property type="evidence" value="ECO:0007669"/>
    <property type="project" value="InterPro"/>
</dbReference>
<feature type="compositionally biased region" description="Polar residues" evidence="7">
    <location>
        <begin position="92"/>
        <end position="106"/>
    </location>
</feature>
<feature type="region of interest" description="Disordered" evidence="7">
    <location>
        <begin position="1"/>
        <end position="23"/>
    </location>
</feature>
<reference evidence="9 10" key="1">
    <citation type="journal article" date="2017" name="Mol. Ecol.">
        <title>Comparative and population genomic landscape of Phellinus noxius: A hypervariable fungus causing root rot in trees.</title>
        <authorList>
            <person name="Chung C.L."/>
            <person name="Lee T.J."/>
            <person name="Akiba M."/>
            <person name="Lee H.H."/>
            <person name="Kuo T.H."/>
            <person name="Liu D."/>
            <person name="Ke H.M."/>
            <person name="Yokoi T."/>
            <person name="Roa M.B."/>
            <person name="Lu M.J."/>
            <person name="Chang Y.Y."/>
            <person name="Ann P.J."/>
            <person name="Tsai J.N."/>
            <person name="Chen C.Y."/>
            <person name="Tzean S.S."/>
            <person name="Ota Y."/>
            <person name="Hattori T."/>
            <person name="Sahashi N."/>
            <person name="Liou R.F."/>
            <person name="Kikuchi T."/>
            <person name="Tsai I.J."/>
        </authorList>
    </citation>
    <scope>NUCLEOTIDE SEQUENCE [LARGE SCALE GENOMIC DNA]</scope>
    <source>
        <strain evidence="9 10">FFPRI411160</strain>
    </source>
</reference>
<evidence type="ECO:0000256" key="3">
    <source>
        <dbReference type="ARBA" id="ARBA00023015"/>
    </source>
</evidence>
<dbReference type="SMART" id="SM00906">
    <property type="entry name" value="Fungal_trans"/>
    <property type="match status" value="1"/>
</dbReference>
<comment type="subcellular location">
    <subcellularLocation>
        <location evidence="1">Nucleus</location>
    </subcellularLocation>
</comment>
<dbReference type="Pfam" id="PF04082">
    <property type="entry name" value="Fungal_trans"/>
    <property type="match status" value="1"/>
</dbReference>
<dbReference type="GO" id="GO:0008270">
    <property type="term" value="F:zinc ion binding"/>
    <property type="evidence" value="ECO:0007669"/>
    <property type="project" value="InterPro"/>
</dbReference>
<dbReference type="GO" id="GO:0000981">
    <property type="term" value="F:DNA-binding transcription factor activity, RNA polymerase II-specific"/>
    <property type="evidence" value="ECO:0007669"/>
    <property type="project" value="InterPro"/>
</dbReference>
<dbReference type="Gene3D" id="4.10.240.10">
    <property type="entry name" value="Zn(2)-C6 fungal-type DNA-binding domain"/>
    <property type="match status" value="1"/>
</dbReference>
<dbReference type="InterPro" id="IPR001138">
    <property type="entry name" value="Zn2Cys6_DnaBD"/>
</dbReference>
<dbReference type="CDD" id="cd00067">
    <property type="entry name" value="GAL4"/>
    <property type="match status" value="1"/>
</dbReference>
<dbReference type="CDD" id="cd12148">
    <property type="entry name" value="fungal_TF_MHR"/>
    <property type="match status" value="1"/>
</dbReference>
<comment type="caution">
    <text evidence="9">The sequence shown here is derived from an EMBL/GenBank/DDBJ whole genome shotgun (WGS) entry which is preliminary data.</text>
</comment>
<dbReference type="PROSITE" id="PS50048">
    <property type="entry name" value="ZN2_CY6_FUNGAL_2"/>
    <property type="match status" value="1"/>
</dbReference>
<organism evidence="9 10">
    <name type="scientific">Pyrrhoderma noxium</name>
    <dbReference type="NCBI Taxonomy" id="2282107"/>
    <lineage>
        <taxon>Eukaryota</taxon>
        <taxon>Fungi</taxon>
        <taxon>Dikarya</taxon>
        <taxon>Basidiomycota</taxon>
        <taxon>Agaricomycotina</taxon>
        <taxon>Agaricomycetes</taxon>
        <taxon>Hymenochaetales</taxon>
        <taxon>Hymenochaetaceae</taxon>
        <taxon>Pyrrhoderma</taxon>
    </lineage>
</organism>
<keyword evidence="4" id="KW-0238">DNA-binding</keyword>
<dbReference type="SMART" id="SM00066">
    <property type="entry name" value="GAL4"/>
    <property type="match status" value="1"/>
</dbReference>
<accession>A0A286UV31</accession>
<feature type="compositionally biased region" description="Acidic residues" evidence="7">
    <location>
        <begin position="155"/>
        <end position="166"/>
    </location>
</feature>
<evidence type="ECO:0000256" key="1">
    <source>
        <dbReference type="ARBA" id="ARBA00004123"/>
    </source>
</evidence>
<feature type="domain" description="Zn(2)-C6 fungal-type" evidence="8">
    <location>
        <begin position="28"/>
        <end position="61"/>
    </location>
</feature>
<dbReference type="PANTHER" id="PTHR31845">
    <property type="entry name" value="FINGER DOMAIN PROTEIN, PUTATIVE-RELATED"/>
    <property type="match status" value="1"/>
</dbReference>
<gene>
    <name evidence="9" type="ORF">PNOK_0053400</name>
</gene>
<name>A0A286UV31_9AGAM</name>
<evidence type="ECO:0000256" key="4">
    <source>
        <dbReference type="ARBA" id="ARBA00023125"/>
    </source>
</evidence>
<dbReference type="Proteomes" id="UP000217199">
    <property type="component" value="Unassembled WGS sequence"/>
</dbReference>
<dbReference type="PROSITE" id="PS00463">
    <property type="entry name" value="ZN2_CY6_FUNGAL_1"/>
    <property type="match status" value="1"/>
</dbReference>
<feature type="region of interest" description="Disordered" evidence="7">
    <location>
        <begin position="688"/>
        <end position="711"/>
    </location>
</feature>
<dbReference type="OrthoDB" id="3163292at2759"/>
<dbReference type="EMBL" id="NBII01000001">
    <property type="protein sequence ID" value="PAV23466.1"/>
    <property type="molecule type" value="Genomic_DNA"/>
</dbReference>
<dbReference type="STRING" id="2282107.A0A286UV31"/>
<feature type="region of interest" description="Disordered" evidence="7">
    <location>
        <begin position="123"/>
        <end position="174"/>
    </location>
</feature>
<keyword evidence="10" id="KW-1185">Reference proteome</keyword>
<dbReference type="Pfam" id="PF00172">
    <property type="entry name" value="Zn_clus"/>
    <property type="match status" value="1"/>
</dbReference>
<evidence type="ECO:0000313" key="10">
    <source>
        <dbReference type="Proteomes" id="UP000217199"/>
    </source>
</evidence>
<evidence type="ECO:0000259" key="8">
    <source>
        <dbReference type="PROSITE" id="PS50048"/>
    </source>
</evidence>